<dbReference type="PaxDb" id="4097-A0A1S4CY49"/>
<dbReference type="KEGG" id="nta:107823745"/>
<dbReference type="Proteomes" id="UP000790787">
    <property type="component" value="Chromosome 7"/>
</dbReference>
<dbReference type="OrthoDB" id="1939300at2759"/>
<name>A0A1S4CY49_TOBAC</name>
<reference evidence="3" key="2">
    <citation type="submission" date="2025-08" db="UniProtKB">
        <authorList>
            <consortium name="RefSeq"/>
        </authorList>
    </citation>
    <scope>IDENTIFICATION</scope>
    <source>
        <tissue evidence="3">Leaf</tissue>
    </source>
</reference>
<dbReference type="InterPro" id="IPR025558">
    <property type="entry name" value="DUF4283"/>
</dbReference>
<feature type="domain" description="DUF4283" evidence="1">
    <location>
        <begin position="28"/>
        <end position="111"/>
    </location>
</feature>
<evidence type="ECO:0000313" key="3">
    <source>
        <dbReference type="RefSeq" id="XP_016505939.1"/>
    </source>
</evidence>
<dbReference type="PANTHER" id="PTHR33233:SF17">
    <property type="entry name" value="DUF4283 DOMAIN-CONTAINING PROTEIN"/>
    <property type="match status" value="1"/>
</dbReference>
<dbReference type="AlphaFoldDB" id="A0A1S4CY49"/>
<evidence type="ECO:0000259" key="1">
    <source>
        <dbReference type="Pfam" id="PF14111"/>
    </source>
</evidence>
<keyword evidence="2" id="KW-1185">Reference proteome</keyword>
<dbReference type="PANTHER" id="PTHR33233">
    <property type="entry name" value="ENDONUCLEASE/EXONUCLEASE/PHOSPHATASE"/>
    <property type="match status" value="1"/>
</dbReference>
<proteinExistence type="predicted"/>
<organism evidence="2 3">
    <name type="scientific">Nicotiana tabacum</name>
    <name type="common">Common tobacco</name>
    <dbReference type="NCBI Taxonomy" id="4097"/>
    <lineage>
        <taxon>Eukaryota</taxon>
        <taxon>Viridiplantae</taxon>
        <taxon>Streptophyta</taxon>
        <taxon>Embryophyta</taxon>
        <taxon>Tracheophyta</taxon>
        <taxon>Spermatophyta</taxon>
        <taxon>Magnoliopsida</taxon>
        <taxon>eudicotyledons</taxon>
        <taxon>Gunneridae</taxon>
        <taxon>Pentapetalae</taxon>
        <taxon>asterids</taxon>
        <taxon>lamiids</taxon>
        <taxon>Solanales</taxon>
        <taxon>Solanaceae</taxon>
        <taxon>Nicotianoideae</taxon>
        <taxon>Nicotianeae</taxon>
        <taxon>Nicotiana</taxon>
    </lineage>
</organism>
<dbReference type="OMA" id="IMQIARM"/>
<evidence type="ECO:0000313" key="2">
    <source>
        <dbReference type="Proteomes" id="UP000790787"/>
    </source>
</evidence>
<dbReference type="RefSeq" id="XP_016505939.1">
    <property type="nucleotide sequence ID" value="XM_016650453.1"/>
</dbReference>
<sequence length="176" mass="20065">MNLSFVAPIVQNGETIVELAKNEVEKETEKWRNALILYVVGNTPTIGALERFIVSQWNFVAKPMIFYHNEGYFVIKFNNMEDRDAILYSGPHTIGNKPIITKILTPEFNFKDEILKTILLWVTLPNLLLNCWSADSLSRIGSGLEVPLYDDECTTKTERISYAIILIEMDVTVPLP</sequence>
<gene>
    <name evidence="3" type="primary">LOC107823745</name>
</gene>
<protein>
    <submittedName>
        <fullName evidence="3">Uncharacterized protein LOC107823745</fullName>
    </submittedName>
</protein>
<accession>A0A1S4CY49</accession>
<dbReference type="Pfam" id="PF14111">
    <property type="entry name" value="DUF4283"/>
    <property type="match status" value="1"/>
</dbReference>
<dbReference type="GeneID" id="107823745"/>
<reference evidence="2" key="1">
    <citation type="journal article" date="2014" name="Nat. Commun.">
        <title>The tobacco genome sequence and its comparison with those of tomato and potato.</title>
        <authorList>
            <person name="Sierro N."/>
            <person name="Battey J.N."/>
            <person name="Ouadi S."/>
            <person name="Bakaher N."/>
            <person name="Bovet L."/>
            <person name="Willig A."/>
            <person name="Goepfert S."/>
            <person name="Peitsch M.C."/>
            <person name="Ivanov N.V."/>
        </authorList>
    </citation>
    <scope>NUCLEOTIDE SEQUENCE [LARGE SCALE GENOMIC DNA]</scope>
</reference>